<reference evidence="4 5" key="1">
    <citation type="submission" date="2023-03" db="EMBL/GenBank/DDBJ databases">
        <title>High-quality genome of Scylla paramamosain provides insights in environmental adaptation.</title>
        <authorList>
            <person name="Zhang L."/>
        </authorList>
    </citation>
    <scope>NUCLEOTIDE SEQUENCE [LARGE SCALE GENOMIC DNA]</scope>
    <source>
        <strain evidence="4">LZ_2023a</strain>
        <tissue evidence="4">Muscle</tissue>
    </source>
</reference>
<comment type="caution">
    <text evidence="4">The sequence shown here is derived from an EMBL/GenBank/DDBJ whole genome shotgun (WGS) entry which is preliminary data.</text>
</comment>
<sequence length="476" mass="53694">MLLPRQDKATPVSLTPIISCMDGGGGKLWSLADFAEAGSCTILTSKYEETISVCLHCGTEGSRPEIFAHGSSLDVIQECKQTARVAGSGYEAVKWNSDTSRGLGQKWWNIDKREVPFKITGIPSAFLFPNRKRMCSTLEIEDLSWKYLCMYPLRDFMWENFQKILTTMDYDESQVFQQQVLQGTANHPVAQKYPPAKTYMQLFLKTLINQIEDCNQEVLDDLYSMYTGLLSQGNFQTSDFCYKTYKQKSGSITLKETCKLICDGTTGMCTWEASHFLAEWCSKNTSHFQGKKILELGAGLGLTGLAVMKNCKPASYTFTDVHDSVLKVLVENIVINLFSEVSQSSGEYDADNMKSIESWSRNFESKDHDTVVHIKKLDWESDTYESDVDLVLAADVVYDPDVIVHFIKVLKDVLCKKPGVAAYVASTVRNPDTYVFFRNELARSGLVVTSEVQQQYRDSPSQQEVSLSLLYIKPEY</sequence>
<keyword evidence="2" id="KW-0808">Transferase</keyword>
<protein>
    <recommendedName>
        <fullName evidence="3">FAM86 N-terminal domain-containing protein</fullName>
    </recommendedName>
</protein>
<dbReference type="Gene3D" id="3.40.50.150">
    <property type="entry name" value="Vaccinia Virus protein VP39"/>
    <property type="match status" value="1"/>
</dbReference>
<dbReference type="PANTHER" id="PTHR14614">
    <property type="entry name" value="HEPATOCELLULAR CARCINOMA-ASSOCIATED ANTIGEN"/>
    <property type="match status" value="1"/>
</dbReference>
<dbReference type="Pfam" id="PF14904">
    <property type="entry name" value="FAM86"/>
    <property type="match status" value="1"/>
</dbReference>
<dbReference type="InterPro" id="IPR029426">
    <property type="entry name" value="FAM86_N"/>
</dbReference>
<dbReference type="GO" id="GO:0016740">
    <property type="term" value="F:transferase activity"/>
    <property type="evidence" value="ECO:0007669"/>
    <property type="project" value="UniProtKB-KW"/>
</dbReference>
<proteinExistence type="inferred from homology"/>
<dbReference type="Proteomes" id="UP001487740">
    <property type="component" value="Unassembled WGS sequence"/>
</dbReference>
<evidence type="ECO:0000259" key="3">
    <source>
        <dbReference type="Pfam" id="PF14904"/>
    </source>
</evidence>
<dbReference type="GO" id="GO:0032991">
    <property type="term" value="C:protein-containing complex"/>
    <property type="evidence" value="ECO:0007669"/>
    <property type="project" value="TreeGrafter"/>
</dbReference>
<evidence type="ECO:0000256" key="2">
    <source>
        <dbReference type="ARBA" id="ARBA00022679"/>
    </source>
</evidence>
<dbReference type="EMBL" id="JARAKH010000028">
    <property type="protein sequence ID" value="KAK8388818.1"/>
    <property type="molecule type" value="Genomic_DNA"/>
</dbReference>
<evidence type="ECO:0000313" key="4">
    <source>
        <dbReference type="EMBL" id="KAK8388818.1"/>
    </source>
</evidence>
<dbReference type="AlphaFoldDB" id="A0AAW0TP13"/>
<keyword evidence="5" id="KW-1185">Reference proteome</keyword>
<accession>A0AAW0TP13</accession>
<evidence type="ECO:0000313" key="5">
    <source>
        <dbReference type="Proteomes" id="UP001487740"/>
    </source>
</evidence>
<dbReference type="PANTHER" id="PTHR14614:SF130">
    <property type="entry name" value="PROTEIN-LYSINE N-METHYLTRANSFERASE EEF2KMT"/>
    <property type="match status" value="1"/>
</dbReference>
<feature type="domain" description="FAM86 N-terminal" evidence="3">
    <location>
        <begin position="141"/>
        <end position="227"/>
    </location>
</feature>
<gene>
    <name evidence="4" type="ORF">O3P69_020648</name>
</gene>
<comment type="similarity">
    <text evidence="1">Belongs to the class I-like SAM-binding methyltransferase superfamily. EEF2KMT family.</text>
</comment>
<organism evidence="4 5">
    <name type="scientific">Scylla paramamosain</name>
    <name type="common">Mud crab</name>
    <dbReference type="NCBI Taxonomy" id="85552"/>
    <lineage>
        <taxon>Eukaryota</taxon>
        <taxon>Metazoa</taxon>
        <taxon>Ecdysozoa</taxon>
        <taxon>Arthropoda</taxon>
        <taxon>Crustacea</taxon>
        <taxon>Multicrustacea</taxon>
        <taxon>Malacostraca</taxon>
        <taxon>Eumalacostraca</taxon>
        <taxon>Eucarida</taxon>
        <taxon>Decapoda</taxon>
        <taxon>Pleocyemata</taxon>
        <taxon>Brachyura</taxon>
        <taxon>Eubrachyura</taxon>
        <taxon>Portunoidea</taxon>
        <taxon>Portunidae</taxon>
        <taxon>Portuninae</taxon>
        <taxon>Scylla</taxon>
    </lineage>
</organism>
<dbReference type="InterPro" id="IPR019410">
    <property type="entry name" value="Methyltransf_16"/>
</dbReference>
<dbReference type="Pfam" id="PF10294">
    <property type="entry name" value="Methyltransf_16"/>
    <property type="match status" value="2"/>
</dbReference>
<evidence type="ECO:0000256" key="1">
    <source>
        <dbReference type="ARBA" id="ARBA00005511"/>
    </source>
</evidence>
<name>A0AAW0TP13_SCYPA</name>
<dbReference type="InterPro" id="IPR029063">
    <property type="entry name" value="SAM-dependent_MTases_sf"/>
</dbReference>
<dbReference type="SUPFAM" id="SSF53335">
    <property type="entry name" value="S-adenosyl-L-methionine-dependent methyltransferases"/>
    <property type="match status" value="1"/>
</dbReference>